<dbReference type="GO" id="GO:0003676">
    <property type="term" value="F:nucleic acid binding"/>
    <property type="evidence" value="ECO:0007669"/>
    <property type="project" value="InterPro"/>
</dbReference>
<evidence type="ECO:0000256" key="6">
    <source>
        <dbReference type="SAM" id="Coils"/>
    </source>
</evidence>
<dbReference type="InterPro" id="IPR051673">
    <property type="entry name" value="SSDNA_exonuclease_RecJ"/>
</dbReference>
<comment type="similarity">
    <text evidence="1">Belongs to the RecJ family.</text>
</comment>
<dbReference type="InterPro" id="IPR001667">
    <property type="entry name" value="DDH_dom"/>
</dbReference>
<evidence type="ECO:0000256" key="5">
    <source>
        <dbReference type="ARBA" id="ARBA00022839"/>
    </source>
</evidence>
<dbReference type="PANTHER" id="PTHR30255:SF2">
    <property type="entry name" value="SINGLE-STRANDED-DNA-SPECIFIC EXONUCLEASE RECJ"/>
    <property type="match status" value="1"/>
</dbReference>
<accession>A0A829YDT4</accession>
<dbReference type="Proteomes" id="UP000445000">
    <property type="component" value="Unassembled WGS sequence"/>
</dbReference>
<feature type="domain" description="RecJ OB" evidence="9">
    <location>
        <begin position="464"/>
        <end position="574"/>
    </location>
</feature>
<evidence type="ECO:0000313" key="11">
    <source>
        <dbReference type="Proteomes" id="UP000445000"/>
    </source>
</evidence>
<evidence type="ECO:0000259" key="7">
    <source>
        <dbReference type="Pfam" id="PF01368"/>
    </source>
</evidence>
<dbReference type="PANTHER" id="PTHR30255">
    <property type="entry name" value="SINGLE-STRANDED-DNA-SPECIFIC EXONUCLEASE RECJ"/>
    <property type="match status" value="1"/>
</dbReference>
<organism evidence="10 11">
    <name type="scientific">Steroidobacter agaridevorans</name>
    <dbReference type="NCBI Taxonomy" id="2695856"/>
    <lineage>
        <taxon>Bacteria</taxon>
        <taxon>Pseudomonadati</taxon>
        <taxon>Pseudomonadota</taxon>
        <taxon>Gammaproteobacteria</taxon>
        <taxon>Steroidobacterales</taxon>
        <taxon>Steroidobacteraceae</taxon>
        <taxon>Steroidobacter</taxon>
    </lineage>
</organism>
<keyword evidence="6" id="KW-0175">Coiled coil</keyword>
<evidence type="ECO:0000256" key="4">
    <source>
        <dbReference type="ARBA" id="ARBA00022801"/>
    </source>
</evidence>
<evidence type="ECO:0000256" key="2">
    <source>
        <dbReference type="ARBA" id="ARBA00019841"/>
    </source>
</evidence>
<dbReference type="GO" id="GO:0008409">
    <property type="term" value="F:5'-3' exonuclease activity"/>
    <property type="evidence" value="ECO:0007669"/>
    <property type="project" value="InterPro"/>
</dbReference>
<dbReference type="EMBL" id="BLJN01000002">
    <property type="protein sequence ID" value="GFE80786.1"/>
    <property type="molecule type" value="Genomic_DNA"/>
</dbReference>
<dbReference type="GO" id="GO:0006310">
    <property type="term" value="P:DNA recombination"/>
    <property type="evidence" value="ECO:0007669"/>
    <property type="project" value="InterPro"/>
</dbReference>
<evidence type="ECO:0000259" key="9">
    <source>
        <dbReference type="Pfam" id="PF17768"/>
    </source>
</evidence>
<dbReference type="SUPFAM" id="SSF64182">
    <property type="entry name" value="DHH phosphoesterases"/>
    <property type="match status" value="1"/>
</dbReference>
<protein>
    <recommendedName>
        <fullName evidence="2">Single-stranded-DNA-specific exonuclease RecJ</fullName>
    </recommendedName>
</protein>
<proteinExistence type="inferred from homology"/>
<feature type="coiled-coil region" evidence="6">
    <location>
        <begin position="310"/>
        <end position="337"/>
    </location>
</feature>
<evidence type="ECO:0000256" key="3">
    <source>
        <dbReference type="ARBA" id="ARBA00022722"/>
    </source>
</evidence>
<keyword evidence="11" id="KW-1185">Reference proteome</keyword>
<dbReference type="Pfam" id="PF01368">
    <property type="entry name" value="DHH"/>
    <property type="match status" value="1"/>
</dbReference>
<dbReference type="Pfam" id="PF02272">
    <property type="entry name" value="DHHA1"/>
    <property type="match status" value="1"/>
</dbReference>
<comment type="caution">
    <text evidence="10">The sequence shown here is derived from an EMBL/GenBank/DDBJ whole genome shotgun (WGS) entry which is preliminary data.</text>
</comment>
<gene>
    <name evidence="10" type="primary">recJ</name>
    <name evidence="10" type="ORF">GCM10011487_27860</name>
</gene>
<dbReference type="InterPro" id="IPR003156">
    <property type="entry name" value="DHHA1_dom"/>
</dbReference>
<dbReference type="InterPro" id="IPR004610">
    <property type="entry name" value="RecJ"/>
</dbReference>
<reference evidence="11" key="1">
    <citation type="submission" date="2020-01" db="EMBL/GenBank/DDBJ databases">
        <title>'Steroidobacter agaridevorans' sp. nov., agar-degrading bacteria isolated from rhizosphere soils.</title>
        <authorList>
            <person name="Ikenaga M."/>
            <person name="Kataoka M."/>
            <person name="Murouchi A."/>
            <person name="Katsuragi S."/>
            <person name="Sakai M."/>
        </authorList>
    </citation>
    <scope>NUCLEOTIDE SEQUENCE [LARGE SCALE GENOMIC DNA]</scope>
    <source>
        <strain evidence="11">YU21-B</strain>
    </source>
</reference>
<dbReference type="Gene3D" id="3.10.310.30">
    <property type="match status" value="1"/>
</dbReference>
<dbReference type="AlphaFoldDB" id="A0A829YDT4"/>
<dbReference type="Gene3D" id="3.90.1640.30">
    <property type="match status" value="1"/>
</dbReference>
<sequence length="579" mass="62586">MLNRTIRRREAGGAMALPGDLHPLLKRLYANRGVNAADDLDLGLARLIPVTRLGGIDAAVDLLCDHFGRGSRIVIVGDFDADGATSTALVVRQMRGLGFKQVDFLVPNRFQYGYGLTPEIVQLAAEMKPGLIVTVDNGISSHAGVAMATSLGIQTLITDHHLSPATVPAANAIVNPNAPGDLFPSKALAGVGVAFYLMAALTRAMQERGLCAKPPAVTELLDLVALGTVADLVPLDRNNRVLVHQGLRRIRAGRCVAGIHALVEAAGCIPSQVVAAHLGFQIGPRLNAAGRLDDMSIGIQCLLTDDPNMARMLAARLTQLNSDRKELELQMQQEALMAIADMRAEDPQLPLGLCLFDESWHQGVVGLVASRVKERVNRPVIALARADANTLKGSARSISGVHIRDVLDAVATRHPGLIEKFGGHAMAAGLTLPAATLDMFRAEFDAEVRRWMSIDDTIGIVHSDGSLQHHELTLDVARLLQQAGPWGQNFPEPMFDGCFEVRNVRILGERHLKLEVRSVSSDGPLGGSSCEAIAFRHFDHDDAPHVEPDSRVELAYRLDVNRYNGSERLQLVVEYLRVL</sequence>
<keyword evidence="4" id="KW-0378">Hydrolase</keyword>
<dbReference type="Pfam" id="PF17768">
    <property type="entry name" value="RecJ_OB"/>
    <property type="match status" value="1"/>
</dbReference>
<dbReference type="InterPro" id="IPR041122">
    <property type="entry name" value="RecJ_OB"/>
</dbReference>
<keyword evidence="5 10" id="KW-0269">Exonuclease</keyword>
<keyword evidence="3" id="KW-0540">Nuclease</keyword>
<dbReference type="GO" id="GO:0006281">
    <property type="term" value="P:DNA repair"/>
    <property type="evidence" value="ECO:0007669"/>
    <property type="project" value="InterPro"/>
</dbReference>
<evidence type="ECO:0000313" key="10">
    <source>
        <dbReference type="EMBL" id="GFE80786.1"/>
    </source>
</evidence>
<dbReference type="InterPro" id="IPR038763">
    <property type="entry name" value="DHH_sf"/>
</dbReference>
<feature type="domain" description="DDH" evidence="7">
    <location>
        <begin position="72"/>
        <end position="228"/>
    </location>
</feature>
<feature type="domain" description="DHHA1" evidence="8">
    <location>
        <begin position="356"/>
        <end position="448"/>
    </location>
</feature>
<evidence type="ECO:0000256" key="1">
    <source>
        <dbReference type="ARBA" id="ARBA00005915"/>
    </source>
</evidence>
<dbReference type="RefSeq" id="WP_244318931.1">
    <property type="nucleotide sequence ID" value="NZ_BLJN01000002.1"/>
</dbReference>
<dbReference type="NCBIfam" id="TIGR00644">
    <property type="entry name" value="recJ"/>
    <property type="match status" value="1"/>
</dbReference>
<dbReference type="FunFam" id="3.90.1640.30:FF:000001">
    <property type="entry name" value="Single-stranded-DNA-specific exonuclease RecJ"/>
    <property type="match status" value="1"/>
</dbReference>
<name>A0A829YDT4_9GAMM</name>
<evidence type="ECO:0000259" key="8">
    <source>
        <dbReference type="Pfam" id="PF02272"/>
    </source>
</evidence>